<dbReference type="KEGG" id="tps:THAPSDRAFT_9594"/>
<dbReference type="Proteomes" id="UP000001449">
    <property type="component" value="Chromosome 13"/>
</dbReference>
<dbReference type="EMBL" id="CM000648">
    <property type="protein sequence ID" value="EED89180.1"/>
    <property type="molecule type" value="Genomic_DNA"/>
</dbReference>
<gene>
    <name evidence="2" type="ORF">THAPSDRAFT_9594</name>
</gene>
<dbReference type="InParanoid" id="B8CBS3"/>
<accession>B8CBS3</accession>
<protein>
    <submittedName>
        <fullName evidence="2">Uncharacterized protein</fullName>
    </submittedName>
</protein>
<feature type="compositionally biased region" description="Basic and acidic residues" evidence="1">
    <location>
        <begin position="16"/>
        <end position="27"/>
    </location>
</feature>
<name>B8CBS3_THAPS</name>
<proteinExistence type="predicted"/>
<reference evidence="2 3" key="1">
    <citation type="journal article" date="2004" name="Science">
        <title>The genome of the diatom Thalassiosira pseudonana: ecology, evolution, and metabolism.</title>
        <authorList>
            <person name="Armbrust E.V."/>
            <person name="Berges J.A."/>
            <person name="Bowler C."/>
            <person name="Green B.R."/>
            <person name="Martinez D."/>
            <person name="Putnam N.H."/>
            <person name="Zhou S."/>
            <person name="Allen A.E."/>
            <person name="Apt K.E."/>
            <person name="Bechner M."/>
            <person name="Brzezinski M.A."/>
            <person name="Chaal B.K."/>
            <person name="Chiovitti A."/>
            <person name="Davis A.K."/>
            <person name="Demarest M.S."/>
            <person name="Detter J.C."/>
            <person name="Glavina T."/>
            <person name="Goodstein D."/>
            <person name="Hadi M.Z."/>
            <person name="Hellsten U."/>
            <person name="Hildebrand M."/>
            <person name="Jenkins B.D."/>
            <person name="Jurka J."/>
            <person name="Kapitonov V.V."/>
            <person name="Kroger N."/>
            <person name="Lau W.W."/>
            <person name="Lane T.W."/>
            <person name="Larimer F.W."/>
            <person name="Lippmeier J.C."/>
            <person name="Lucas S."/>
            <person name="Medina M."/>
            <person name="Montsant A."/>
            <person name="Obornik M."/>
            <person name="Parker M.S."/>
            <person name="Palenik B."/>
            <person name="Pazour G.J."/>
            <person name="Richardson P.M."/>
            <person name="Rynearson T.A."/>
            <person name="Saito M.A."/>
            <person name="Schwartz D.C."/>
            <person name="Thamatrakoln K."/>
            <person name="Valentin K."/>
            <person name="Vardi A."/>
            <person name="Wilkerson F.P."/>
            <person name="Rokhsar D.S."/>
        </authorList>
    </citation>
    <scope>NUCLEOTIDE SEQUENCE [LARGE SCALE GENOMIC DNA]</scope>
    <source>
        <strain evidence="2 3">CCMP1335</strain>
    </source>
</reference>
<evidence type="ECO:0000256" key="1">
    <source>
        <dbReference type="SAM" id="MobiDB-lite"/>
    </source>
</evidence>
<evidence type="ECO:0000313" key="2">
    <source>
        <dbReference type="EMBL" id="EED89180.1"/>
    </source>
</evidence>
<dbReference type="HOGENOM" id="CLU_452390_0_0_1"/>
<reference evidence="2 3" key="2">
    <citation type="journal article" date="2008" name="Nature">
        <title>The Phaeodactylum genome reveals the evolutionary history of diatom genomes.</title>
        <authorList>
            <person name="Bowler C."/>
            <person name="Allen A.E."/>
            <person name="Badger J.H."/>
            <person name="Grimwood J."/>
            <person name="Jabbari K."/>
            <person name="Kuo A."/>
            <person name="Maheswari U."/>
            <person name="Martens C."/>
            <person name="Maumus F."/>
            <person name="Otillar R.P."/>
            <person name="Rayko E."/>
            <person name="Salamov A."/>
            <person name="Vandepoele K."/>
            <person name="Beszteri B."/>
            <person name="Gruber A."/>
            <person name="Heijde M."/>
            <person name="Katinka M."/>
            <person name="Mock T."/>
            <person name="Valentin K."/>
            <person name="Verret F."/>
            <person name="Berges J.A."/>
            <person name="Brownlee C."/>
            <person name="Cadoret J.P."/>
            <person name="Chiovitti A."/>
            <person name="Choi C.J."/>
            <person name="Coesel S."/>
            <person name="De Martino A."/>
            <person name="Detter J.C."/>
            <person name="Durkin C."/>
            <person name="Falciatore A."/>
            <person name="Fournet J."/>
            <person name="Haruta M."/>
            <person name="Huysman M.J."/>
            <person name="Jenkins B.D."/>
            <person name="Jiroutova K."/>
            <person name="Jorgensen R.E."/>
            <person name="Joubert Y."/>
            <person name="Kaplan A."/>
            <person name="Kroger N."/>
            <person name="Kroth P.G."/>
            <person name="La Roche J."/>
            <person name="Lindquist E."/>
            <person name="Lommer M."/>
            <person name="Martin-Jezequel V."/>
            <person name="Lopez P.J."/>
            <person name="Lucas S."/>
            <person name="Mangogna M."/>
            <person name="McGinnis K."/>
            <person name="Medlin L.K."/>
            <person name="Montsant A."/>
            <person name="Oudot-Le Secq M.P."/>
            <person name="Napoli C."/>
            <person name="Obornik M."/>
            <person name="Parker M.S."/>
            <person name="Petit J.L."/>
            <person name="Porcel B.M."/>
            <person name="Poulsen N."/>
            <person name="Robison M."/>
            <person name="Rychlewski L."/>
            <person name="Rynearson T.A."/>
            <person name="Schmutz J."/>
            <person name="Shapiro H."/>
            <person name="Siaut M."/>
            <person name="Stanley M."/>
            <person name="Sussman M.R."/>
            <person name="Taylor A.R."/>
            <person name="Vardi A."/>
            <person name="von Dassow P."/>
            <person name="Vyverman W."/>
            <person name="Willis A."/>
            <person name="Wyrwicz L.S."/>
            <person name="Rokhsar D.S."/>
            <person name="Weissenbach J."/>
            <person name="Armbrust E.V."/>
            <person name="Green B.R."/>
            <person name="Van de Peer Y."/>
            <person name="Grigoriev I.V."/>
        </authorList>
    </citation>
    <scope>NUCLEOTIDE SEQUENCE [LARGE SCALE GENOMIC DNA]</scope>
    <source>
        <strain evidence="2 3">CCMP1335</strain>
    </source>
</reference>
<feature type="compositionally biased region" description="Low complexity" evidence="1">
    <location>
        <begin position="1"/>
        <end position="13"/>
    </location>
</feature>
<dbReference type="PaxDb" id="35128-Thaps9594"/>
<feature type="region of interest" description="Disordered" evidence="1">
    <location>
        <begin position="1"/>
        <end position="27"/>
    </location>
</feature>
<evidence type="ECO:0000313" key="3">
    <source>
        <dbReference type="Proteomes" id="UP000001449"/>
    </source>
</evidence>
<sequence>MTTSSSDGASASAQCNHHDHDGGEGEETLHSMTAHDFIDFLHGHEHLDRLLTREGRVVLERLRHFDDHFVDDEDCEDDVVVGEGVACVDNRERGAADGVEGEGTGAAKDESGAATADEGVGAVDRKDEVDASSSSSLLGTQGSAESTVAAASSSAALPSDDIVLQNHHQTPMSYQVQLSLLHRQQQQRRTSIGTSVNTLTSDRPYYHHQQQQQQQQQQCLLGHSGSMVMSSLYRHENAESIQPNANGEQIVPPLCLYEEGATPPPPTATTTMPPSPSYYDFDHGCGWRRRSNNMNPRLFGLNGRPAWSHQPPSSASFSSSYNDPTALQQMSQHENDALLIRIFQQQQLHGNQQRDQEMYEIASRSASTSSGPYRVAKGGTFPAKKQYERTQPHRKHNNNNNRTPKEIDIINTQLAIQLSIEQMNLPKQNSPPPDEEATEYAIQESRRTFLQDVQREEQELMVIERVKLESELSVQSDSSRILSQDMAQEELMERIKRESLSEAGLTSSIPLICADDKLMERLAQESLAILSPEEALIECISRESMTDDSRAMSDEGCFRRAVEESLRTELLLMDRDSFHKSSSQRRSTSTTLSETDFVESAWQL</sequence>
<keyword evidence="3" id="KW-1185">Reference proteome</keyword>
<dbReference type="GeneID" id="7447876"/>
<dbReference type="AlphaFoldDB" id="B8CBS3"/>
<organism evidence="2 3">
    <name type="scientific">Thalassiosira pseudonana</name>
    <name type="common">Marine diatom</name>
    <name type="synonym">Cyclotella nana</name>
    <dbReference type="NCBI Taxonomy" id="35128"/>
    <lineage>
        <taxon>Eukaryota</taxon>
        <taxon>Sar</taxon>
        <taxon>Stramenopiles</taxon>
        <taxon>Ochrophyta</taxon>
        <taxon>Bacillariophyta</taxon>
        <taxon>Coscinodiscophyceae</taxon>
        <taxon>Thalassiosirophycidae</taxon>
        <taxon>Thalassiosirales</taxon>
        <taxon>Thalassiosiraceae</taxon>
        <taxon>Thalassiosira</taxon>
    </lineage>
</organism>
<feature type="compositionally biased region" description="Low complexity" evidence="1">
    <location>
        <begin position="132"/>
        <end position="142"/>
    </location>
</feature>
<dbReference type="RefSeq" id="XP_002293444.1">
    <property type="nucleotide sequence ID" value="XM_002293408.1"/>
</dbReference>
<feature type="region of interest" description="Disordered" evidence="1">
    <location>
        <begin position="92"/>
        <end position="142"/>
    </location>
</feature>